<feature type="compositionally biased region" description="Polar residues" evidence="1">
    <location>
        <begin position="113"/>
        <end position="131"/>
    </location>
</feature>
<evidence type="ECO:0000259" key="2">
    <source>
        <dbReference type="Pfam" id="PF12550"/>
    </source>
</evidence>
<dbReference type="HOGENOM" id="CLU_598699_0_0_1"/>
<feature type="compositionally biased region" description="Basic residues" evidence="1">
    <location>
        <begin position="55"/>
        <end position="68"/>
    </location>
</feature>
<gene>
    <name evidence="3" type="ORF">GLOINDRAFT_94458</name>
</gene>
<dbReference type="VEuPathDB" id="FungiDB:RhiirFUN_015456"/>
<feature type="compositionally biased region" description="Polar residues" evidence="1">
    <location>
        <begin position="44"/>
        <end position="54"/>
    </location>
</feature>
<dbReference type="AlphaFoldDB" id="U9U7K4"/>
<feature type="region of interest" description="Disordered" evidence="1">
    <location>
        <begin position="197"/>
        <end position="216"/>
    </location>
</feature>
<protein>
    <recommendedName>
        <fullName evidence="2">Transcription activator GCR1-like domain-containing protein</fullName>
    </recommendedName>
</protein>
<feature type="region of interest" description="Disordered" evidence="1">
    <location>
        <begin position="106"/>
        <end position="131"/>
    </location>
</feature>
<evidence type="ECO:0000313" key="3">
    <source>
        <dbReference type="EMBL" id="ESA16370.1"/>
    </source>
</evidence>
<feature type="compositionally biased region" description="Low complexity" evidence="1">
    <location>
        <begin position="204"/>
        <end position="216"/>
    </location>
</feature>
<feature type="region of interest" description="Disordered" evidence="1">
    <location>
        <begin position="233"/>
        <end position="273"/>
    </location>
</feature>
<feature type="domain" description="Transcription activator GCR1-like" evidence="2">
    <location>
        <begin position="365"/>
        <end position="434"/>
    </location>
</feature>
<feature type="compositionally biased region" description="Low complexity" evidence="1">
    <location>
        <begin position="257"/>
        <end position="268"/>
    </location>
</feature>
<dbReference type="InterPro" id="IPR022210">
    <property type="entry name" value="TF_GCR1-like"/>
</dbReference>
<accession>U9U7K4</accession>
<dbReference type="Pfam" id="PF12550">
    <property type="entry name" value="GCR1_C"/>
    <property type="match status" value="1"/>
</dbReference>
<name>U9U7K4_RHIID</name>
<organism evidence="3">
    <name type="scientific">Rhizophagus irregularis (strain DAOM 181602 / DAOM 197198 / MUCL 43194)</name>
    <name type="common">Arbuscular mycorrhizal fungus</name>
    <name type="synonym">Glomus intraradices</name>
    <dbReference type="NCBI Taxonomy" id="747089"/>
    <lineage>
        <taxon>Eukaryota</taxon>
        <taxon>Fungi</taxon>
        <taxon>Fungi incertae sedis</taxon>
        <taxon>Mucoromycota</taxon>
        <taxon>Glomeromycotina</taxon>
        <taxon>Glomeromycetes</taxon>
        <taxon>Glomerales</taxon>
        <taxon>Glomeraceae</taxon>
        <taxon>Rhizophagus</taxon>
    </lineage>
</organism>
<evidence type="ECO:0000256" key="1">
    <source>
        <dbReference type="SAM" id="MobiDB-lite"/>
    </source>
</evidence>
<reference evidence="3" key="1">
    <citation type="submission" date="2013-07" db="EMBL/GenBank/DDBJ databases">
        <title>The genome of an arbuscular mycorrhizal fungus provides insights into the evolution of the oldest plant symbiosis.</title>
        <authorList>
            <consortium name="DOE Joint Genome Institute"/>
            <person name="Tisserant E."/>
            <person name="Malbreil M."/>
            <person name="Kuo A."/>
            <person name="Kohler A."/>
            <person name="Symeonidi A."/>
            <person name="Balestrini R."/>
            <person name="Charron P."/>
            <person name="Duensing N."/>
            <person name="Frei-dit-Frey N."/>
            <person name="Gianinazzi-Pearson V."/>
            <person name="Gilbert B."/>
            <person name="Handa Y."/>
            <person name="Hijri M."/>
            <person name="Kaul R."/>
            <person name="Kawaguchi M."/>
            <person name="Krajinski F."/>
            <person name="Lammers P."/>
            <person name="Lapierre D."/>
            <person name="Masclaux F.G."/>
            <person name="Murat C."/>
            <person name="Morin E."/>
            <person name="Ndikumana S."/>
            <person name="Pagni M."/>
            <person name="Petitpierre D."/>
            <person name="Requena N."/>
            <person name="Rosikiewicz P."/>
            <person name="Riley R."/>
            <person name="Saito K."/>
            <person name="San Clemente H."/>
            <person name="Shapiro H."/>
            <person name="van Tuinen D."/>
            <person name="Becard G."/>
            <person name="Bonfante P."/>
            <person name="Paszkowski U."/>
            <person name="Shachar-Hill Y."/>
            <person name="Young J.P."/>
            <person name="Sanders I.R."/>
            <person name="Henrissat B."/>
            <person name="Rensing S.A."/>
            <person name="Grigoriev I.V."/>
            <person name="Corradi N."/>
            <person name="Roux C."/>
            <person name="Martin F."/>
        </authorList>
    </citation>
    <scope>NUCLEOTIDE SEQUENCE</scope>
    <source>
        <strain evidence="3">DAOM 197198</strain>
    </source>
</reference>
<dbReference type="EMBL" id="KI281107">
    <property type="protein sequence ID" value="ESA16370.1"/>
    <property type="molecule type" value="Genomic_DNA"/>
</dbReference>
<feature type="region of interest" description="Disordered" evidence="1">
    <location>
        <begin position="44"/>
        <end position="84"/>
    </location>
</feature>
<sequence length="457" mass="50982">MYGIFLDTLDMQKYNIPIEDGNETIKNQSINDGRIAWHSKFSCDNQQPMRNNQNKIKRKGRPPKKKKYVQPIDSSDEDILSARHASTRPRIISIRRNEIPMRPEIHIPPASIPSFNNPSNIQQSSSDRQMPPQVNEQQLSATTTTRITITMTSITKNSTDNSNTTTYVTTDILPINEMNVPSQLDNSENRLRVGASNLSTTPVNSSDNLNNLDPSNGPYTRTNALNSVTLTPATASSSRKIISPMGDLSGSRYHQTSNSSPNAIGSSSRHSNLAATHGSQLNDLRTNLYNMPGSSIYHSAASTDNSPSPTFIHTRNDMCDLDDSNNPPGNLTNSFPASYESQFSTGNNEFIATRPRYYRIPDIDTLDTVFDVWKEWNFGIGDNPSIVSLIETYGNKWQINNSGNLAARKKIIKMIKLRAVDIGLDKAIDEMEKIMGSNKLSWLADNFHGKKKIIEQE</sequence>
<proteinExistence type="predicted"/>